<reference evidence="1" key="2">
    <citation type="submission" date="2021-07" db="EMBL/GenBank/DDBJ databases">
        <title>Draft genome sequence of carbapenem-resistant Aeromonas spp. in Japan.</title>
        <authorList>
            <person name="Maehana S."/>
            <person name="Suzuki M."/>
            <person name="Kitasato H."/>
        </authorList>
    </citation>
    <scope>NUCLEOTIDE SEQUENCE</scope>
    <source>
        <strain evidence="1">KAM343</strain>
    </source>
</reference>
<protein>
    <submittedName>
        <fullName evidence="2">Uncharacterized protein</fullName>
    </submittedName>
</protein>
<organism evidence="2">
    <name type="scientific">Aeromonas caviae</name>
    <name type="common">Aeromonas punctata</name>
    <dbReference type="NCBI Taxonomy" id="648"/>
    <lineage>
        <taxon>Bacteria</taxon>
        <taxon>Pseudomonadati</taxon>
        <taxon>Pseudomonadota</taxon>
        <taxon>Gammaproteobacteria</taxon>
        <taxon>Aeromonadales</taxon>
        <taxon>Aeromonadaceae</taxon>
        <taxon>Aeromonas</taxon>
    </lineage>
</organism>
<dbReference type="RefSeq" id="WP_181715881.1">
    <property type="nucleotide sequence ID" value="NZ_AP024403.1"/>
</dbReference>
<gene>
    <name evidence="1" type="ORF">KAM343_04490</name>
</gene>
<dbReference type="Proteomes" id="UP000886939">
    <property type="component" value="Unassembled WGS sequence"/>
</dbReference>
<dbReference type="AlphaFoldDB" id="A0A6M4NPK2"/>
<proteinExistence type="predicted"/>
<dbReference type="EMBL" id="BPNI01000004">
    <property type="protein sequence ID" value="GJA39653.1"/>
    <property type="molecule type" value="Genomic_DNA"/>
</dbReference>
<reference evidence="2" key="1">
    <citation type="submission" date="2019-10" db="EMBL/GenBank/DDBJ databases">
        <authorList>
            <person name="Zhou D."/>
            <person name="Cheng Q."/>
        </authorList>
    </citation>
    <scope>NUCLEOTIDE SEQUENCE</scope>
    <source>
        <strain evidence="2">1507-17068</strain>
        <plasmid evidence="2">p717068-IMP</plasmid>
    </source>
</reference>
<evidence type="ECO:0000313" key="2">
    <source>
        <dbReference type="EMBL" id="QJR99746.1"/>
    </source>
</evidence>
<keyword evidence="2" id="KW-0614">Plasmid</keyword>
<evidence type="ECO:0000313" key="1">
    <source>
        <dbReference type="EMBL" id="GJA39653.1"/>
    </source>
</evidence>
<name>A0A6M4NPK2_AERCA</name>
<dbReference type="EMBL" id="MN629346">
    <property type="protein sequence ID" value="QJR99746.1"/>
    <property type="molecule type" value="Genomic_DNA"/>
</dbReference>
<geneLocation type="plasmid" evidence="2">
    <name>p717068-IMP</name>
</geneLocation>
<sequence>MQVAERTKAGLKVKAVQESRKAVPFYYDRPTMDARLRRTKREGKLVPQELNSSNDILEWLLAQ</sequence>
<accession>A0A6M4NPK2</accession>